<evidence type="ECO:0000256" key="9">
    <source>
        <dbReference type="ARBA" id="ARBA00023157"/>
    </source>
</evidence>
<dbReference type="GO" id="GO:0006888">
    <property type="term" value="P:endoplasmic reticulum to Golgi vesicle-mediated transport"/>
    <property type="evidence" value="ECO:0007669"/>
    <property type="project" value="TreeGrafter"/>
</dbReference>
<protein>
    <submittedName>
        <fullName evidence="16">Vesicular integral-membrane protein VIP36-like</fullName>
    </submittedName>
</protein>
<proteinExistence type="predicted"/>
<dbReference type="GO" id="GO:0005537">
    <property type="term" value="F:D-mannose binding"/>
    <property type="evidence" value="ECO:0007669"/>
    <property type="project" value="TreeGrafter"/>
</dbReference>
<dbReference type="Gene3D" id="2.60.120.200">
    <property type="match status" value="1"/>
</dbReference>
<evidence type="ECO:0000256" key="7">
    <source>
        <dbReference type="ARBA" id="ARBA00023034"/>
    </source>
</evidence>
<evidence type="ECO:0000256" key="3">
    <source>
        <dbReference type="ARBA" id="ARBA00022723"/>
    </source>
</evidence>
<evidence type="ECO:0000256" key="12">
    <source>
        <dbReference type="SAM" id="Phobius"/>
    </source>
</evidence>
<dbReference type="GO" id="GO:0030134">
    <property type="term" value="C:COPII-coated ER to Golgi transport vesicle"/>
    <property type="evidence" value="ECO:0007669"/>
    <property type="project" value="TreeGrafter"/>
</dbReference>
<dbReference type="GO" id="GO:0005793">
    <property type="term" value="C:endoplasmic reticulum-Golgi intermediate compartment"/>
    <property type="evidence" value="ECO:0007669"/>
    <property type="project" value="TreeGrafter"/>
</dbReference>
<dbReference type="PROSITE" id="PS51328">
    <property type="entry name" value="L_LECTIN_LIKE"/>
    <property type="match status" value="1"/>
</dbReference>
<dbReference type="KEGG" id="bbel:109478313"/>
<dbReference type="FunFam" id="2.60.120.200:FF:000017">
    <property type="entry name" value="Vesicular integral-membrane protein VIP36"/>
    <property type="match status" value="1"/>
</dbReference>
<dbReference type="InterPro" id="IPR051136">
    <property type="entry name" value="Intracellular_Lectin-GPT"/>
</dbReference>
<evidence type="ECO:0000256" key="13">
    <source>
        <dbReference type="SAM" id="SignalP"/>
    </source>
</evidence>
<keyword evidence="3" id="KW-0479">Metal-binding</keyword>
<reference evidence="16" key="1">
    <citation type="submission" date="2025-08" db="UniProtKB">
        <authorList>
            <consortium name="RefSeq"/>
        </authorList>
    </citation>
    <scope>IDENTIFICATION</scope>
    <source>
        <tissue evidence="16">Gonad</tissue>
    </source>
</reference>
<feature type="signal peptide" evidence="13">
    <location>
        <begin position="1"/>
        <end position="25"/>
    </location>
</feature>
<gene>
    <name evidence="16" type="primary">LOC109478313</name>
</gene>
<dbReference type="Proteomes" id="UP000515135">
    <property type="component" value="Unplaced"/>
</dbReference>
<dbReference type="RefSeq" id="XP_019635361.1">
    <property type="nucleotide sequence ID" value="XM_019779802.1"/>
</dbReference>
<dbReference type="PANTHER" id="PTHR12223:SF45">
    <property type="entry name" value="RE50040P"/>
    <property type="match status" value="1"/>
</dbReference>
<dbReference type="Pfam" id="PF03388">
    <property type="entry name" value="Lectin_leg-like"/>
    <property type="match status" value="1"/>
</dbReference>
<comment type="subcellular location">
    <subcellularLocation>
        <location evidence="11">Endomembrane system</location>
        <topology evidence="11">Single-pass type I membrane protein</topology>
    </subcellularLocation>
    <subcellularLocation>
        <location evidence="1">Golgi apparatus membrane</location>
        <topology evidence="1">Single-pass membrane protein</topology>
    </subcellularLocation>
</comment>
<evidence type="ECO:0000256" key="10">
    <source>
        <dbReference type="ARBA" id="ARBA00023180"/>
    </source>
</evidence>
<keyword evidence="10" id="KW-0325">Glycoprotein</keyword>
<keyword evidence="6 12" id="KW-1133">Transmembrane helix</keyword>
<dbReference type="AlphaFoldDB" id="A0A6P5A0K1"/>
<keyword evidence="7" id="KW-0333">Golgi apparatus</keyword>
<dbReference type="InterPro" id="IPR013320">
    <property type="entry name" value="ConA-like_dom_sf"/>
</dbReference>
<feature type="chain" id="PRO_5027893998" evidence="13">
    <location>
        <begin position="26"/>
        <end position="335"/>
    </location>
</feature>
<evidence type="ECO:0000256" key="2">
    <source>
        <dbReference type="ARBA" id="ARBA00022692"/>
    </source>
</evidence>
<keyword evidence="9" id="KW-1015">Disulfide bond</keyword>
<evidence type="ECO:0000259" key="14">
    <source>
        <dbReference type="PROSITE" id="PS51328"/>
    </source>
</evidence>
<evidence type="ECO:0000256" key="8">
    <source>
        <dbReference type="ARBA" id="ARBA00023136"/>
    </source>
</evidence>
<evidence type="ECO:0000256" key="4">
    <source>
        <dbReference type="ARBA" id="ARBA00022729"/>
    </source>
</evidence>
<keyword evidence="4 13" id="KW-0732">Signal</keyword>
<dbReference type="PANTHER" id="PTHR12223">
    <property type="entry name" value="VESICULAR MANNOSE-BINDING LECTIN"/>
    <property type="match status" value="1"/>
</dbReference>
<keyword evidence="5" id="KW-0430">Lectin</keyword>
<dbReference type="CDD" id="cd06901">
    <property type="entry name" value="lectin_VIP36_VIPL"/>
    <property type="match status" value="1"/>
</dbReference>
<dbReference type="InterPro" id="IPR035664">
    <property type="entry name" value="VIP36_lectin"/>
</dbReference>
<evidence type="ECO:0000313" key="15">
    <source>
        <dbReference type="Proteomes" id="UP000515135"/>
    </source>
</evidence>
<dbReference type="GeneID" id="109478313"/>
<dbReference type="GO" id="GO:0005789">
    <property type="term" value="C:endoplasmic reticulum membrane"/>
    <property type="evidence" value="ECO:0007669"/>
    <property type="project" value="TreeGrafter"/>
</dbReference>
<dbReference type="InterPro" id="IPR005052">
    <property type="entry name" value="Lectin_leg"/>
</dbReference>
<evidence type="ECO:0000256" key="5">
    <source>
        <dbReference type="ARBA" id="ARBA00022734"/>
    </source>
</evidence>
<keyword evidence="8 12" id="KW-0472">Membrane</keyword>
<dbReference type="OrthoDB" id="270293at2759"/>
<keyword evidence="15" id="KW-1185">Reference proteome</keyword>
<organism evidence="15 16">
    <name type="scientific">Branchiostoma belcheri</name>
    <name type="common">Amphioxus</name>
    <dbReference type="NCBI Taxonomy" id="7741"/>
    <lineage>
        <taxon>Eukaryota</taxon>
        <taxon>Metazoa</taxon>
        <taxon>Chordata</taxon>
        <taxon>Cephalochordata</taxon>
        <taxon>Leptocardii</taxon>
        <taxon>Amphioxiformes</taxon>
        <taxon>Branchiostomatidae</taxon>
        <taxon>Branchiostoma</taxon>
    </lineage>
</organism>
<dbReference type="GO" id="GO:0046872">
    <property type="term" value="F:metal ion binding"/>
    <property type="evidence" value="ECO:0007669"/>
    <property type="project" value="UniProtKB-KW"/>
</dbReference>
<feature type="transmembrane region" description="Helical" evidence="12">
    <location>
        <begin position="301"/>
        <end position="323"/>
    </location>
</feature>
<name>A0A6P5A0K1_BRABE</name>
<keyword evidence="2 12" id="KW-0812">Transmembrane</keyword>
<evidence type="ECO:0000256" key="1">
    <source>
        <dbReference type="ARBA" id="ARBA00004194"/>
    </source>
</evidence>
<sequence>MAVMALLTRCSCVLSAFFAVLAVQAQTMNPGDYMKREHSLMKPYTGTGSMSIPLWDFGGSTMVTDKYVRLTPDHQSRRGSLWNQVPCFVRDWEMHVHFKVHGLGSSLFGDGFAVWYVKDRMQLGPVFGNKDNFVGLGIFFDTYSNHNGPHNHQHPYVSAMVNNGSLTYDHDRDGTHTQLAGCHAQFRNKDHDTHAAIRYMSSQQRLTVMVDVDDKNEWKECFDVTGIRLPQGYYFGSSAATGDLADNHDIISMKMYELDTPKQDDLPNWKEPGADFFAPPRDHLDDPRGAFKNISLSGWKMAAIVFCGLLGVVVCIVVGVVVFQKRQERNMKRFY</sequence>
<dbReference type="SUPFAM" id="SSF49899">
    <property type="entry name" value="Concanavalin A-like lectins/glucanases"/>
    <property type="match status" value="1"/>
</dbReference>
<feature type="domain" description="L-type lectin-like" evidence="14">
    <location>
        <begin position="32"/>
        <end position="258"/>
    </location>
</feature>
<dbReference type="GO" id="GO:0000139">
    <property type="term" value="C:Golgi membrane"/>
    <property type="evidence" value="ECO:0007669"/>
    <property type="project" value="UniProtKB-SubCell"/>
</dbReference>
<accession>A0A6P5A0K1</accession>
<evidence type="ECO:0000313" key="16">
    <source>
        <dbReference type="RefSeq" id="XP_019635361.1"/>
    </source>
</evidence>
<evidence type="ECO:0000256" key="11">
    <source>
        <dbReference type="ARBA" id="ARBA00046288"/>
    </source>
</evidence>
<evidence type="ECO:0000256" key="6">
    <source>
        <dbReference type="ARBA" id="ARBA00022989"/>
    </source>
</evidence>